<dbReference type="SUPFAM" id="SSF55811">
    <property type="entry name" value="Nudix"/>
    <property type="match status" value="1"/>
</dbReference>
<dbReference type="InterPro" id="IPR000086">
    <property type="entry name" value="NUDIX_hydrolase_dom"/>
</dbReference>
<evidence type="ECO:0000313" key="4">
    <source>
        <dbReference type="EMBL" id="AIZ16413.1"/>
    </source>
</evidence>
<dbReference type="KEGG" id="bpsp:AH67_05445"/>
<dbReference type="Gene3D" id="3.90.79.10">
    <property type="entry name" value="Nucleoside Triphosphate Pyrophosphohydrolase"/>
    <property type="match status" value="1"/>
</dbReference>
<protein>
    <submittedName>
        <fullName evidence="4">ADP-ribose pyrophosphatase</fullName>
    </submittedName>
</protein>
<dbReference type="STRING" id="1447715.AH67_05445"/>
<dbReference type="GO" id="GO:0016787">
    <property type="term" value="F:hydrolase activity"/>
    <property type="evidence" value="ECO:0007669"/>
    <property type="project" value="UniProtKB-KW"/>
</dbReference>
<sequence>MSKATYRRFDPWRAAPVTEESRETILAGHYFDIDRTSFDSRDIGHFDRLIVHKNNGDSVGVIGLTDDGLIPLIEQYRIPVHRWTLEIPAGHAIKQGERPLDVAKRKFAEEVGYEAEHLTQFCRFINTPSYSTQYTALFFASGLKAVHGGNDDDALMSSVRYFTPEEAFHMVKNGTILDAKSIIAIQRVYFAPNHMVGDEHLG</sequence>
<organism evidence="4 5">
    <name type="scientific">Bifidobacterium pseudolongum PV8-2</name>
    <dbReference type="NCBI Taxonomy" id="1447715"/>
    <lineage>
        <taxon>Bacteria</taxon>
        <taxon>Bacillati</taxon>
        <taxon>Actinomycetota</taxon>
        <taxon>Actinomycetes</taxon>
        <taxon>Bifidobacteriales</taxon>
        <taxon>Bifidobacteriaceae</taxon>
        <taxon>Bifidobacterium</taxon>
    </lineage>
</organism>
<comment type="cofactor">
    <cofactor evidence="1">
        <name>Mg(2+)</name>
        <dbReference type="ChEBI" id="CHEBI:18420"/>
    </cofactor>
</comment>
<evidence type="ECO:0000313" key="5">
    <source>
        <dbReference type="Proteomes" id="UP000030636"/>
    </source>
</evidence>
<evidence type="ECO:0000256" key="2">
    <source>
        <dbReference type="ARBA" id="ARBA00022801"/>
    </source>
</evidence>
<keyword evidence="2" id="KW-0378">Hydrolase</keyword>
<evidence type="ECO:0000256" key="1">
    <source>
        <dbReference type="ARBA" id="ARBA00001946"/>
    </source>
</evidence>
<dbReference type="HOGENOM" id="CLU_062658_3_0_11"/>
<keyword evidence="5" id="KW-1185">Reference proteome</keyword>
<dbReference type="PANTHER" id="PTHR11839">
    <property type="entry name" value="UDP/ADP-SUGAR PYROPHOSPHATASE"/>
    <property type="match status" value="1"/>
</dbReference>
<gene>
    <name evidence="4" type="ORF">AH67_05445</name>
</gene>
<name>A0A0A7I845_9BIFI</name>
<proteinExistence type="predicted"/>
<feature type="domain" description="Nudix hydrolase" evidence="3">
    <location>
        <begin position="54"/>
        <end position="184"/>
    </location>
</feature>
<dbReference type="CDD" id="cd24161">
    <property type="entry name" value="NUDIX_ADPRase_Ndx2"/>
    <property type="match status" value="1"/>
</dbReference>
<dbReference type="InterPro" id="IPR015797">
    <property type="entry name" value="NUDIX_hydrolase-like_dom_sf"/>
</dbReference>
<dbReference type="EMBL" id="CP007457">
    <property type="protein sequence ID" value="AIZ16413.1"/>
    <property type="molecule type" value="Genomic_DNA"/>
</dbReference>
<dbReference type="OrthoDB" id="9806150at2"/>
<accession>A0A0A7I845</accession>
<dbReference type="PROSITE" id="PS51462">
    <property type="entry name" value="NUDIX"/>
    <property type="match status" value="1"/>
</dbReference>
<dbReference type="Pfam" id="PF00293">
    <property type="entry name" value="NUDIX"/>
    <property type="match status" value="1"/>
</dbReference>
<dbReference type="AlphaFoldDB" id="A0A0A7I845"/>
<dbReference type="GO" id="GO:0019693">
    <property type="term" value="P:ribose phosphate metabolic process"/>
    <property type="evidence" value="ECO:0007669"/>
    <property type="project" value="TreeGrafter"/>
</dbReference>
<dbReference type="RefSeq" id="WP_022858585.1">
    <property type="nucleotide sequence ID" value="NZ_CP007457.1"/>
</dbReference>
<dbReference type="PANTHER" id="PTHR11839:SF18">
    <property type="entry name" value="NUDIX HYDROLASE DOMAIN-CONTAINING PROTEIN"/>
    <property type="match status" value="1"/>
</dbReference>
<reference evidence="4 5" key="1">
    <citation type="journal article" date="2015" name="Genome Announc.">
        <title>Bifidobacterium pseudolongum Strain PV8-2, Isolated from a Stool Sample of an Anemic Kenyan Infant.</title>
        <authorList>
            <person name="Vazquez-Gutierrez P."/>
            <person name="Lacroix C."/>
            <person name="Chassard C."/>
            <person name="Klumpp J."/>
            <person name="Stevens M.J."/>
            <person name="Jans C."/>
        </authorList>
    </citation>
    <scope>NUCLEOTIDE SEQUENCE [LARGE SCALE GENOMIC DNA]</scope>
    <source>
        <strain evidence="4 5">PV8-2</strain>
    </source>
</reference>
<dbReference type="Proteomes" id="UP000030636">
    <property type="component" value="Chromosome"/>
</dbReference>
<evidence type="ECO:0000259" key="3">
    <source>
        <dbReference type="PROSITE" id="PS51462"/>
    </source>
</evidence>
<dbReference type="GO" id="GO:0006753">
    <property type="term" value="P:nucleoside phosphate metabolic process"/>
    <property type="evidence" value="ECO:0007669"/>
    <property type="project" value="TreeGrafter"/>
</dbReference>